<dbReference type="OrthoDB" id="424543at2759"/>
<name>A0A812XYW4_9DINO</name>
<comment type="caution">
    <text evidence="2">The sequence shown here is derived from an EMBL/GenBank/DDBJ whole genome shotgun (WGS) entry which is preliminary data.</text>
</comment>
<organism evidence="2 3">
    <name type="scientific">Symbiodinium necroappetens</name>
    <dbReference type="NCBI Taxonomy" id="1628268"/>
    <lineage>
        <taxon>Eukaryota</taxon>
        <taxon>Sar</taxon>
        <taxon>Alveolata</taxon>
        <taxon>Dinophyceae</taxon>
        <taxon>Suessiales</taxon>
        <taxon>Symbiodiniaceae</taxon>
        <taxon>Symbiodinium</taxon>
    </lineage>
</organism>
<dbReference type="Pfam" id="PF00078">
    <property type="entry name" value="RVT_1"/>
    <property type="match status" value="1"/>
</dbReference>
<evidence type="ECO:0000313" key="2">
    <source>
        <dbReference type="EMBL" id="CAE7755697.1"/>
    </source>
</evidence>
<reference evidence="2" key="1">
    <citation type="submission" date="2021-02" db="EMBL/GenBank/DDBJ databases">
        <authorList>
            <person name="Dougan E. K."/>
            <person name="Rhodes N."/>
            <person name="Thang M."/>
            <person name="Chan C."/>
        </authorList>
    </citation>
    <scope>NUCLEOTIDE SEQUENCE</scope>
</reference>
<dbReference type="EMBL" id="CAJNJA010039331">
    <property type="protein sequence ID" value="CAE7755697.1"/>
    <property type="molecule type" value="Genomic_DNA"/>
</dbReference>
<gene>
    <name evidence="2" type="ORF">SNEC2469_LOCUS21943</name>
</gene>
<proteinExistence type="predicted"/>
<evidence type="ECO:0000259" key="1">
    <source>
        <dbReference type="PROSITE" id="PS50878"/>
    </source>
</evidence>
<dbReference type="InterPro" id="IPR043502">
    <property type="entry name" value="DNA/RNA_pol_sf"/>
</dbReference>
<dbReference type="SUPFAM" id="SSF56672">
    <property type="entry name" value="DNA/RNA polymerases"/>
    <property type="match status" value="1"/>
</dbReference>
<feature type="domain" description="Reverse transcriptase" evidence="1">
    <location>
        <begin position="278"/>
        <end position="484"/>
    </location>
</feature>
<evidence type="ECO:0000313" key="3">
    <source>
        <dbReference type="Proteomes" id="UP000601435"/>
    </source>
</evidence>
<dbReference type="Proteomes" id="UP000601435">
    <property type="component" value="Unassembled WGS sequence"/>
</dbReference>
<dbReference type="InterPro" id="IPR043128">
    <property type="entry name" value="Rev_trsase/Diguanyl_cyclase"/>
</dbReference>
<accession>A0A812XYW4</accession>
<dbReference type="InterPro" id="IPR000477">
    <property type="entry name" value="RT_dom"/>
</dbReference>
<sequence length="517" mass="57211">MEARLPIMPNRVTWSLPLMEAPLHIMPSWGTQSIPLPRAQLCRLGQSTSLSISIWILILVVNWGEFRREFKELEKEVQDLRSAPPTRFDDAGQREVDELQLVAGGWNEAKREHVEADVRAMFEIEIVYTDENIWARRKVWAAGTQVLFHVDRDTRPAQTLMLIDARGNETGWFLNVAQLVAIAGSLNLAVFGAVPPQIMFLQEVGDMKDIGLGGHDERLFDIAGVEFVGYVVFKCMMQVLIGHDLNQDAHAEVDEFDGMMHYRQFVSRAGGPKAALIFCSSEFEGQSSLSGRETIYVYKDPPEVKVLIDRVGIGEPLHTFVGVDGKTEVFCPTIPCTPVGLQVAKLDIKAAFDSARRLMNLCFGTSVNIALGGVEKTLSMQRGIMQGSAFSADVFSRLMDWALADSLAGMQESFPEWSQHIGELPHFLIYADDLIVFADSEVSLQAKIHLLVHALQRIGLQVNASKCKVLNELGRDVPWRLVAILGDPPTGGGQADVPGNSAGTWGRGDHYHGSFVT</sequence>
<dbReference type="PROSITE" id="PS50878">
    <property type="entry name" value="RT_POL"/>
    <property type="match status" value="1"/>
</dbReference>
<dbReference type="Gene3D" id="3.30.70.270">
    <property type="match status" value="1"/>
</dbReference>
<dbReference type="AlphaFoldDB" id="A0A812XYW4"/>
<protein>
    <recommendedName>
        <fullName evidence="1">Reverse transcriptase domain-containing protein</fullName>
    </recommendedName>
</protein>
<keyword evidence="3" id="KW-1185">Reference proteome</keyword>